<evidence type="ECO:0000313" key="4">
    <source>
        <dbReference type="EMBL" id="OKO97644.1"/>
    </source>
</evidence>
<comment type="catalytic activity">
    <reaction evidence="1">
        <text>O-phospho-L-seryl-[protein] + H2O = L-seryl-[protein] + phosphate</text>
        <dbReference type="Rhea" id="RHEA:20629"/>
        <dbReference type="Rhea" id="RHEA-COMP:9863"/>
        <dbReference type="Rhea" id="RHEA-COMP:11604"/>
        <dbReference type="ChEBI" id="CHEBI:15377"/>
        <dbReference type="ChEBI" id="CHEBI:29999"/>
        <dbReference type="ChEBI" id="CHEBI:43474"/>
        <dbReference type="ChEBI" id="CHEBI:83421"/>
        <dbReference type="EC" id="3.1.3.16"/>
    </reaction>
</comment>
<evidence type="ECO:0000313" key="5">
    <source>
        <dbReference type="Proteomes" id="UP000186955"/>
    </source>
</evidence>
<dbReference type="InterPro" id="IPR006984">
    <property type="entry name" value="Fcf1/UTP23"/>
</dbReference>
<comment type="catalytic activity">
    <reaction evidence="1">
        <text>O-phospho-L-threonyl-[protein] + H2O = L-threonyl-[protein] + phosphate</text>
        <dbReference type="Rhea" id="RHEA:47004"/>
        <dbReference type="Rhea" id="RHEA-COMP:11060"/>
        <dbReference type="Rhea" id="RHEA-COMP:11605"/>
        <dbReference type="ChEBI" id="CHEBI:15377"/>
        <dbReference type="ChEBI" id="CHEBI:30013"/>
        <dbReference type="ChEBI" id="CHEBI:43474"/>
        <dbReference type="ChEBI" id="CHEBI:61977"/>
        <dbReference type="EC" id="3.1.3.16"/>
    </reaction>
</comment>
<dbReference type="Proteomes" id="UP000186955">
    <property type="component" value="Unassembled WGS sequence"/>
</dbReference>
<feature type="compositionally biased region" description="Basic and acidic residues" evidence="2">
    <location>
        <begin position="541"/>
        <end position="552"/>
    </location>
</feature>
<dbReference type="AlphaFoldDB" id="A0A1Q5TBM2"/>
<dbReference type="FunFam" id="3.60.40.10:FF:000118">
    <property type="entry name" value="Phosphatase 2C-like domain-containing protein"/>
    <property type="match status" value="1"/>
</dbReference>
<dbReference type="EMBL" id="MNBE01000688">
    <property type="protein sequence ID" value="OKO97644.1"/>
    <property type="molecule type" value="Genomic_DNA"/>
</dbReference>
<accession>A0A1Q5TBM2</accession>
<dbReference type="PANTHER" id="PTHR12320:SF24">
    <property type="entry name" value="PROTEIN PHOSPHATASE"/>
    <property type="match status" value="1"/>
</dbReference>
<keyword evidence="1" id="KW-0460">Magnesium</keyword>
<dbReference type="Gene3D" id="3.40.50.1010">
    <property type="entry name" value="5'-nuclease"/>
    <property type="match status" value="1"/>
</dbReference>
<dbReference type="GO" id="GO:0046872">
    <property type="term" value="F:metal ion binding"/>
    <property type="evidence" value="ECO:0007669"/>
    <property type="project" value="UniProtKB-UniRule"/>
</dbReference>
<feature type="compositionally biased region" description="Basic residues" evidence="2">
    <location>
        <begin position="631"/>
        <end position="641"/>
    </location>
</feature>
<comment type="cofactor">
    <cofactor evidence="1">
        <name>Mn(2+)</name>
        <dbReference type="ChEBI" id="CHEBI:29035"/>
    </cofactor>
</comment>
<keyword evidence="1" id="KW-0479">Metal-binding</keyword>
<dbReference type="Pfam" id="PF24779">
    <property type="entry name" value="UTP23_sensor"/>
    <property type="match status" value="1"/>
</dbReference>
<dbReference type="Pfam" id="PF04900">
    <property type="entry name" value="Fcf1"/>
    <property type="match status" value="2"/>
</dbReference>
<gene>
    <name evidence="4" type="ORF">PENSUB_9935</name>
</gene>
<name>A0A1Q5TBM2_9EURO</name>
<dbReference type="GO" id="GO:0032040">
    <property type="term" value="C:small-subunit processome"/>
    <property type="evidence" value="ECO:0007669"/>
    <property type="project" value="InterPro"/>
</dbReference>
<evidence type="ECO:0000256" key="1">
    <source>
        <dbReference type="RuleBase" id="RU366020"/>
    </source>
</evidence>
<feature type="compositionally biased region" description="Basic and acidic residues" evidence="2">
    <location>
        <begin position="594"/>
        <end position="611"/>
    </location>
</feature>
<proteinExistence type="inferred from homology"/>
<protein>
    <recommendedName>
        <fullName evidence="1">Protein phosphatase</fullName>
        <ecNumber evidence="1">3.1.3.16</ecNumber>
    </recommendedName>
</protein>
<comment type="cofactor">
    <cofactor evidence="1">
        <name>Mg(2+)</name>
        <dbReference type="ChEBI" id="CHEBI:18420"/>
    </cofactor>
</comment>
<organism evidence="4 5">
    <name type="scientific">Penicillium subrubescens</name>
    <dbReference type="NCBI Taxonomy" id="1316194"/>
    <lineage>
        <taxon>Eukaryota</taxon>
        <taxon>Fungi</taxon>
        <taxon>Dikarya</taxon>
        <taxon>Ascomycota</taxon>
        <taxon>Pezizomycotina</taxon>
        <taxon>Eurotiomycetes</taxon>
        <taxon>Eurotiomycetidae</taxon>
        <taxon>Eurotiales</taxon>
        <taxon>Aspergillaceae</taxon>
        <taxon>Penicillium</taxon>
    </lineage>
</organism>
<reference evidence="4 5" key="1">
    <citation type="submission" date="2016-10" db="EMBL/GenBank/DDBJ databases">
        <title>Genome sequence of the ascomycete fungus Penicillium subrubescens.</title>
        <authorList>
            <person name="De Vries R.P."/>
            <person name="Peng M."/>
            <person name="Dilokpimol A."/>
            <person name="Hilden K."/>
            <person name="Makela M.R."/>
            <person name="Grigoriev I."/>
            <person name="Riley R."/>
            <person name="Granchi Z."/>
        </authorList>
    </citation>
    <scope>NUCLEOTIDE SEQUENCE [LARGE SCALE GENOMIC DNA]</scope>
    <source>
        <strain evidence="4 5">CBS 132785</strain>
    </source>
</reference>
<keyword evidence="1" id="KW-0464">Manganese</keyword>
<feature type="region of interest" description="Disordered" evidence="2">
    <location>
        <begin position="474"/>
        <end position="502"/>
    </location>
</feature>
<dbReference type="SUPFAM" id="SSF81606">
    <property type="entry name" value="PP2C-like"/>
    <property type="match status" value="1"/>
</dbReference>
<dbReference type="InterPro" id="IPR057776">
    <property type="entry name" value="UTP23_sensor"/>
</dbReference>
<dbReference type="EC" id="3.1.3.16" evidence="1"/>
<dbReference type="InterPro" id="IPR036457">
    <property type="entry name" value="PPM-type-like_dom_sf"/>
</dbReference>
<dbReference type="PANTHER" id="PTHR12320">
    <property type="entry name" value="PROTEIN PHOSPHATASE 2C"/>
    <property type="match status" value="1"/>
</dbReference>
<keyword evidence="1" id="KW-0378">Hydrolase</keyword>
<feature type="domain" description="PPM-type phosphatase" evidence="3">
    <location>
        <begin position="131"/>
        <end position="364"/>
    </location>
</feature>
<sequence length="664" mass="73012">MVTTAGVPPSLLSSLPWACSTRRIAGTAVGAGVGASVLLSRRGALTTPVHSVQGLAHRPTARRLHTAVWPSYGITTPVPDRQLLGLAQSPFRFDTGYALCAKRPPRPFPPPFLSLPSSSFSDPLTTHSLSQDKRLSVRGELVRGLNNGDDAIIVAENFLGVDDGVGAWATKPHGHAALWSRLLLHFWALEIERRVSSNATTLDPIEYLQTAYEETIRATTTPTQWLGTTTSATALLHWTREHNGTQKPLLYVTNLGDCKILVIRPSEEKVLFRTTEQWHWFDCPMQLGTNSVDTPRKDAVLSKVALQENDIVLALSDGVMDNLWEHEVQTIVQDSLKKWDAGHVQAKDLAPSPELSDDRMVYVARELLNAALNIAQDPFAESPYMEKAVDEGIAIEGVLTKCSLAAITAAQPINPKTGKPFRPYHLPPPTVLPLRHCSHNPESEPIDEIDCLLSLLSPNAEVKKNKEHYILATADPAVKKSDNNNDNQQRKRKRDEEREEEQALRRARNLRVRARSIPGVPIIYVKRSVMVLEPMSTPSENVREGVERDKFRVGLPEPQPKAEDAAESAAKKKIPGLKKAKGPNPLSMKKPKKRTEESGASKAPKKSDATEGSKGNYTADQPDGEDAGAPKNKRRRRHHKSGPREENEDGAPSAEAGQAMEVEA</sequence>
<evidence type="ECO:0000256" key="2">
    <source>
        <dbReference type="SAM" id="MobiDB-lite"/>
    </source>
</evidence>
<comment type="caution">
    <text evidence="4">The sequence shown here is derived from an EMBL/GenBank/DDBJ whole genome shotgun (WGS) entry which is preliminary data.</text>
</comment>
<dbReference type="Gene3D" id="3.60.40.10">
    <property type="entry name" value="PPM-type phosphatase domain"/>
    <property type="match status" value="1"/>
</dbReference>
<dbReference type="GO" id="GO:0004722">
    <property type="term" value="F:protein serine/threonine phosphatase activity"/>
    <property type="evidence" value="ECO:0007669"/>
    <property type="project" value="UniProtKB-EC"/>
</dbReference>
<keyword evidence="5" id="KW-1185">Reference proteome</keyword>
<keyword evidence="1" id="KW-0904">Protein phosphatase</keyword>
<evidence type="ECO:0000259" key="3">
    <source>
        <dbReference type="SMART" id="SM00332"/>
    </source>
</evidence>
<dbReference type="InterPro" id="IPR001932">
    <property type="entry name" value="PPM-type_phosphatase-like_dom"/>
</dbReference>
<feature type="compositionally biased region" description="Basic residues" evidence="2">
    <location>
        <begin position="571"/>
        <end position="581"/>
    </location>
</feature>
<dbReference type="STRING" id="1316194.A0A1Q5TBM2"/>
<comment type="similarity">
    <text evidence="1">Belongs to the PP2C family.</text>
</comment>
<feature type="region of interest" description="Disordered" evidence="2">
    <location>
        <begin position="537"/>
        <end position="664"/>
    </location>
</feature>
<dbReference type="InterPro" id="IPR039123">
    <property type="entry name" value="PPTC7"/>
</dbReference>
<dbReference type="SMART" id="SM00332">
    <property type="entry name" value="PP2Cc"/>
    <property type="match status" value="1"/>
</dbReference>